<comment type="subcellular location">
    <subcellularLocation>
        <location evidence="2">Cell membrane</location>
        <topology evidence="2">Multi-pass membrane protein</topology>
    </subcellularLocation>
</comment>
<feature type="transmembrane region" description="Helical" evidence="10">
    <location>
        <begin position="131"/>
        <end position="149"/>
    </location>
</feature>
<dbReference type="PANTHER" id="PTHR44936:SF10">
    <property type="entry name" value="SENSOR PROTEIN RSTB"/>
    <property type="match status" value="1"/>
</dbReference>
<keyword evidence="13" id="KW-1185">Reference proteome</keyword>
<keyword evidence="4" id="KW-1003">Cell membrane</keyword>
<evidence type="ECO:0000256" key="6">
    <source>
        <dbReference type="ARBA" id="ARBA00022679"/>
    </source>
</evidence>
<keyword evidence="10" id="KW-0812">Transmembrane</keyword>
<evidence type="ECO:0000256" key="3">
    <source>
        <dbReference type="ARBA" id="ARBA00012438"/>
    </source>
</evidence>
<dbReference type="STRING" id="144026.SAMN04488568_10134"/>
<dbReference type="PRINTS" id="PR00344">
    <property type="entry name" value="BCTRLSENSOR"/>
</dbReference>
<dbReference type="SUPFAM" id="SSF47384">
    <property type="entry name" value="Homodimeric domain of signal transducing histidine kinase"/>
    <property type="match status" value="1"/>
</dbReference>
<dbReference type="GO" id="GO:0005886">
    <property type="term" value="C:plasma membrane"/>
    <property type="evidence" value="ECO:0007669"/>
    <property type="project" value="UniProtKB-SubCell"/>
</dbReference>
<feature type="transmembrane region" description="Helical" evidence="10">
    <location>
        <begin position="29"/>
        <end position="49"/>
    </location>
</feature>
<evidence type="ECO:0000256" key="5">
    <source>
        <dbReference type="ARBA" id="ARBA00022553"/>
    </source>
</evidence>
<dbReference type="EC" id="2.7.13.3" evidence="3"/>
<dbReference type="InterPro" id="IPR036097">
    <property type="entry name" value="HisK_dim/P_sf"/>
</dbReference>
<gene>
    <name evidence="12" type="ORF">SAMN04488568_10134</name>
</gene>
<feature type="domain" description="Histidine kinase" evidence="11">
    <location>
        <begin position="222"/>
        <end position="433"/>
    </location>
</feature>
<dbReference type="PANTHER" id="PTHR44936">
    <property type="entry name" value="SENSOR PROTEIN CREC"/>
    <property type="match status" value="1"/>
</dbReference>
<dbReference type="SMART" id="SM00387">
    <property type="entry name" value="HATPase_c"/>
    <property type="match status" value="1"/>
</dbReference>
<keyword evidence="10" id="KW-1133">Transmembrane helix</keyword>
<dbReference type="AlphaFoldDB" id="A0A1G9LF05"/>
<evidence type="ECO:0000313" key="12">
    <source>
        <dbReference type="EMBL" id="SDL60520.1"/>
    </source>
</evidence>
<dbReference type="Pfam" id="PF02518">
    <property type="entry name" value="HATPase_c"/>
    <property type="match status" value="1"/>
</dbReference>
<feature type="transmembrane region" description="Helical" evidence="10">
    <location>
        <begin position="56"/>
        <end position="75"/>
    </location>
</feature>
<dbReference type="InterPro" id="IPR036890">
    <property type="entry name" value="HATPase_C_sf"/>
</dbReference>
<keyword evidence="6" id="KW-0808">Transferase</keyword>
<evidence type="ECO:0000256" key="10">
    <source>
        <dbReference type="SAM" id="Phobius"/>
    </source>
</evidence>
<evidence type="ECO:0000256" key="9">
    <source>
        <dbReference type="ARBA" id="ARBA00022840"/>
    </source>
</evidence>
<dbReference type="OrthoDB" id="9785252at2"/>
<dbReference type="InterPro" id="IPR003661">
    <property type="entry name" value="HisK_dim/P_dom"/>
</dbReference>
<dbReference type="InterPro" id="IPR005467">
    <property type="entry name" value="His_kinase_dom"/>
</dbReference>
<evidence type="ECO:0000256" key="4">
    <source>
        <dbReference type="ARBA" id="ARBA00022475"/>
    </source>
</evidence>
<proteinExistence type="predicted"/>
<dbReference type="SUPFAM" id="SSF55874">
    <property type="entry name" value="ATPase domain of HSP90 chaperone/DNA topoisomerase II/histidine kinase"/>
    <property type="match status" value="1"/>
</dbReference>
<keyword evidence="8 12" id="KW-0418">Kinase</keyword>
<evidence type="ECO:0000256" key="7">
    <source>
        <dbReference type="ARBA" id="ARBA00022741"/>
    </source>
</evidence>
<dbReference type="Gene3D" id="3.30.565.10">
    <property type="entry name" value="Histidine kinase-like ATPase, C-terminal domain"/>
    <property type="match status" value="1"/>
</dbReference>
<dbReference type="Gene3D" id="1.10.287.130">
    <property type="match status" value="1"/>
</dbReference>
<keyword evidence="5" id="KW-0597">Phosphoprotein</keyword>
<dbReference type="Pfam" id="PF00512">
    <property type="entry name" value="HisKA"/>
    <property type="match status" value="1"/>
</dbReference>
<dbReference type="Proteomes" id="UP000199759">
    <property type="component" value="Unassembled WGS sequence"/>
</dbReference>
<accession>A0A1G9LF05</accession>
<name>A0A1G9LF05_9PROT</name>
<dbReference type="CDD" id="cd00082">
    <property type="entry name" value="HisKA"/>
    <property type="match status" value="1"/>
</dbReference>
<comment type="catalytic activity">
    <reaction evidence="1">
        <text>ATP + protein L-histidine = ADP + protein N-phospho-L-histidine.</text>
        <dbReference type="EC" id="2.7.13.3"/>
    </reaction>
</comment>
<evidence type="ECO:0000256" key="2">
    <source>
        <dbReference type="ARBA" id="ARBA00004651"/>
    </source>
</evidence>
<dbReference type="InterPro" id="IPR047770">
    <property type="entry name" value="RegB"/>
</dbReference>
<evidence type="ECO:0000259" key="11">
    <source>
        <dbReference type="PROSITE" id="PS50109"/>
    </source>
</evidence>
<dbReference type="RefSeq" id="WP_091764973.1">
    <property type="nucleotide sequence ID" value="NZ_FNHG01000001.1"/>
</dbReference>
<evidence type="ECO:0000256" key="1">
    <source>
        <dbReference type="ARBA" id="ARBA00000085"/>
    </source>
</evidence>
<reference evidence="12 13" key="1">
    <citation type="submission" date="2016-10" db="EMBL/GenBank/DDBJ databases">
        <authorList>
            <person name="de Groot N.N."/>
        </authorList>
    </citation>
    <scope>NUCLEOTIDE SEQUENCE [LARGE SCALE GENOMIC DNA]</scope>
    <source>
        <strain evidence="12 13">DSM 16077</strain>
    </source>
</reference>
<dbReference type="InterPro" id="IPR004358">
    <property type="entry name" value="Sig_transdc_His_kin-like_C"/>
</dbReference>
<keyword evidence="7" id="KW-0547">Nucleotide-binding</keyword>
<dbReference type="EMBL" id="FNHG01000001">
    <property type="protein sequence ID" value="SDL60520.1"/>
    <property type="molecule type" value="Genomic_DNA"/>
</dbReference>
<feature type="transmembrane region" description="Helical" evidence="10">
    <location>
        <begin position="95"/>
        <end position="124"/>
    </location>
</feature>
<protein>
    <recommendedName>
        <fullName evidence="3">histidine kinase</fullName>
        <ecNumber evidence="3">2.7.13.3</ecNumber>
    </recommendedName>
</protein>
<keyword evidence="10" id="KW-0472">Membrane</keyword>
<organism evidence="12 13">
    <name type="scientific">Maricaulis salignorans</name>
    <dbReference type="NCBI Taxonomy" id="144026"/>
    <lineage>
        <taxon>Bacteria</taxon>
        <taxon>Pseudomonadati</taxon>
        <taxon>Pseudomonadota</taxon>
        <taxon>Alphaproteobacteria</taxon>
        <taxon>Maricaulales</taxon>
        <taxon>Maricaulaceae</taxon>
        <taxon>Maricaulis</taxon>
    </lineage>
</organism>
<keyword evidence="9" id="KW-0067">ATP-binding</keyword>
<dbReference type="NCBIfam" id="NF033792">
    <property type="entry name" value="ActS_PrrB_HisK"/>
    <property type="match status" value="1"/>
</dbReference>
<dbReference type="GO" id="GO:0000155">
    <property type="term" value="F:phosphorelay sensor kinase activity"/>
    <property type="evidence" value="ECO:0007669"/>
    <property type="project" value="InterPro"/>
</dbReference>
<sequence length="441" mass="47874">MLDADWDPYGSDAHLTPVFGRLRLRTLVMLRWLAVAGQTLTVLLIHYVVGFNLPIGVCLGVIMASAWINTWLTLSVPPQQFAKDWEAFAQLSYDVLQLCALLILTGGLQNPFIVMLAAPVTIAVAALPQRWALGVALIAMAGTGVMWLWSLPLPWVAGEAIHLPDMYVLGLWCAIFIAVAFTAVYSWRVSQEGRRMATALAATQSVLSREQRLSALGALAAAAAHELGTPLATIQLTAKEMLREVHDNDLLREDAELMVTQARRCRDILKRLSQEQAVTDERHDRVELLAALEEASTPLRGLGPMLDVSLAEAGGMGPAPVLRRMPEMLYAIGNFVENAVDFATTRVTVEGSWDAESLRVTICDDGTGFKPEILSKIGEPYVTTRSGTPGQGGLGLGVFIAKTMIEKTGGRVAFDNVSSQGGAQVTIVWPRNRVEAPPILR</sequence>
<dbReference type="InterPro" id="IPR050980">
    <property type="entry name" value="2C_sensor_his_kinase"/>
</dbReference>
<evidence type="ECO:0000256" key="8">
    <source>
        <dbReference type="ARBA" id="ARBA00022777"/>
    </source>
</evidence>
<dbReference type="InterPro" id="IPR003594">
    <property type="entry name" value="HATPase_dom"/>
</dbReference>
<dbReference type="PROSITE" id="PS50109">
    <property type="entry name" value="HIS_KIN"/>
    <property type="match status" value="1"/>
</dbReference>
<feature type="transmembrane region" description="Helical" evidence="10">
    <location>
        <begin position="169"/>
        <end position="187"/>
    </location>
</feature>
<evidence type="ECO:0000313" key="13">
    <source>
        <dbReference type="Proteomes" id="UP000199759"/>
    </source>
</evidence>
<dbReference type="SMART" id="SM00388">
    <property type="entry name" value="HisKA"/>
    <property type="match status" value="1"/>
</dbReference>
<dbReference type="GO" id="GO:0005524">
    <property type="term" value="F:ATP binding"/>
    <property type="evidence" value="ECO:0007669"/>
    <property type="project" value="UniProtKB-KW"/>
</dbReference>